<dbReference type="Pfam" id="PF03109">
    <property type="entry name" value="ABC1"/>
    <property type="match status" value="1"/>
</dbReference>
<proteinExistence type="inferred from homology"/>
<dbReference type="InterPro" id="IPR011009">
    <property type="entry name" value="Kinase-like_dom_sf"/>
</dbReference>
<dbReference type="SUPFAM" id="SSF56112">
    <property type="entry name" value="Protein kinase-like (PK-like)"/>
    <property type="match status" value="1"/>
</dbReference>
<dbReference type="PANTHER" id="PTHR10566">
    <property type="entry name" value="CHAPERONE-ACTIVITY OF BC1 COMPLEX CABC1 -RELATED"/>
    <property type="match status" value="1"/>
</dbReference>
<dbReference type="Pfam" id="PF00582">
    <property type="entry name" value="Usp"/>
    <property type="match status" value="1"/>
</dbReference>
<dbReference type="InterPro" id="IPR006016">
    <property type="entry name" value="UspA"/>
</dbReference>
<evidence type="ECO:0000313" key="6">
    <source>
        <dbReference type="Proteomes" id="UP000298313"/>
    </source>
</evidence>
<dbReference type="AlphaFoldDB" id="A0A4V3IVY0"/>
<evidence type="ECO:0000313" key="5">
    <source>
        <dbReference type="EMBL" id="TFD81499.1"/>
    </source>
</evidence>
<gene>
    <name evidence="5" type="ORF">E3T48_03325</name>
</gene>
<dbReference type="EMBL" id="SOHH01000033">
    <property type="protein sequence ID" value="TFD81499.1"/>
    <property type="molecule type" value="Genomic_DNA"/>
</dbReference>
<comment type="caution">
    <text evidence="5">The sequence shown here is derived from an EMBL/GenBank/DDBJ whole genome shotgun (WGS) entry which is preliminary data.</text>
</comment>
<comment type="similarity">
    <text evidence="2">Belongs to the protein kinase superfamily. ADCK protein kinase family.</text>
</comment>
<dbReference type="PRINTS" id="PR01438">
    <property type="entry name" value="UNVRSLSTRESS"/>
</dbReference>
<dbReference type="OrthoDB" id="9795390at2"/>
<evidence type="ECO:0000256" key="1">
    <source>
        <dbReference type="ARBA" id="ARBA00008791"/>
    </source>
</evidence>
<dbReference type="Proteomes" id="UP000298313">
    <property type="component" value="Unassembled WGS sequence"/>
</dbReference>
<name>A0A4V3IVY0_9MICO</name>
<accession>A0A4V3IVY0</accession>
<evidence type="ECO:0000259" key="4">
    <source>
        <dbReference type="Pfam" id="PF03109"/>
    </source>
</evidence>
<feature type="domain" description="ABC1 atypical kinase-like" evidence="4">
    <location>
        <begin position="234"/>
        <end position="468"/>
    </location>
</feature>
<sequence length="672" mass="72603">MSLNSGLSDRVLVATDGSATATEAVRWAAALAAQNGATLMLVRVLTPAAASDADAADTVAASLTRLAAEQAGDRGKAFVLIDDDPAQAIARLAVEETADLVVVGSVGMAGRKEFLLGNVPNRVSHLCACSVVIVKTGPDGAAMPGHERSARGERPQDRPYLLARARDLLRTVRKHRLDQALRDGLEDPAARRMFARRLRAALDEMGPTFAKIGQALSTRPDLLPPELIEELATLQEHVEPLTQEQVVGVMETELSVPWEDIFESFEAQPLAAGTIAQVHRATLTGGTRVVVKVQRPTARSDIELDLELLRVFAVKAEKRAGIKQFVDVAGVVDQLSISLLRELDFRREAENITRMREVLKPYPRLGVPQHYPKLSTSRVLVMEEIAGVPLDDVPAGTARTDAARQLLESYFHQVIGVGFFHADPHPGNLVWRDDRLYFLDFGMVGEIDEETRELLVLLLFALWRSDPALLADVALVLSGSGARVGPGFERELGELLTRYHDAPFADINLGAVLEEMTQTALRYGVRLPASLVLASKALAQMQLAAAGLDPGLDPIAVAGSFVSRLLLQRLRAGLDPGTLVSRLLRFGMRGSRLFESLEQDAADRSRLASEVSVGGVSAREKTIRQAGRRVAVGLGVAGAMVAGAISLSSRRNGAHGRGSLVRWSSTRRLRGR</sequence>
<protein>
    <submittedName>
        <fullName evidence="5">Universal stress protein</fullName>
    </submittedName>
</protein>
<organism evidence="5 6">
    <name type="scientific">Cryobacterium fucosi</name>
    <dbReference type="NCBI Taxonomy" id="1259157"/>
    <lineage>
        <taxon>Bacteria</taxon>
        <taxon>Bacillati</taxon>
        <taxon>Actinomycetota</taxon>
        <taxon>Actinomycetes</taxon>
        <taxon>Micrococcales</taxon>
        <taxon>Microbacteriaceae</taxon>
        <taxon>Cryobacterium</taxon>
    </lineage>
</organism>
<reference evidence="5 6" key="1">
    <citation type="submission" date="2019-03" db="EMBL/GenBank/DDBJ databases">
        <title>Genomics of glacier-inhabiting Cryobacterium strains.</title>
        <authorList>
            <person name="Liu Q."/>
            <person name="Xin Y.-H."/>
        </authorList>
    </citation>
    <scope>NUCLEOTIDE SEQUENCE [LARGE SCALE GENOMIC DNA]</scope>
    <source>
        <strain evidence="5 6">Hh4</strain>
    </source>
</reference>
<dbReference type="InterPro" id="IPR004147">
    <property type="entry name" value="ABC1_dom"/>
</dbReference>
<evidence type="ECO:0000259" key="3">
    <source>
        <dbReference type="Pfam" id="PF00582"/>
    </source>
</evidence>
<dbReference type="PANTHER" id="PTHR10566:SF113">
    <property type="entry name" value="PROTEIN ACTIVITY OF BC1 COMPLEX KINASE 7, CHLOROPLASTIC"/>
    <property type="match status" value="1"/>
</dbReference>
<feature type="domain" description="UspA" evidence="3">
    <location>
        <begin position="9"/>
        <end position="135"/>
    </location>
</feature>
<dbReference type="InterPro" id="IPR014729">
    <property type="entry name" value="Rossmann-like_a/b/a_fold"/>
</dbReference>
<dbReference type="RefSeq" id="WP_134522442.1">
    <property type="nucleotide sequence ID" value="NZ_SOHH01000033.1"/>
</dbReference>
<evidence type="ECO:0000256" key="2">
    <source>
        <dbReference type="ARBA" id="ARBA00009670"/>
    </source>
</evidence>
<dbReference type="CDD" id="cd00293">
    <property type="entry name" value="USP-like"/>
    <property type="match status" value="1"/>
</dbReference>
<dbReference type="CDD" id="cd05121">
    <property type="entry name" value="ABC1_ADCK3-like"/>
    <property type="match status" value="1"/>
</dbReference>
<dbReference type="Gene3D" id="3.40.50.620">
    <property type="entry name" value="HUPs"/>
    <property type="match status" value="1"/>
</dbReference>
<dbReference type="InterPro" id="IPR006015">
    <property type="entry name" value="Universal_stress_UspA"/>
</dbReference>
<keyword evidence="6" id="KW-1185">Reference proteome</keyword>
<comment type="similarity">
    <text evidence="1">Belongs to the universal stress protein A family.</text>
</comment>
<dbReference type="SUPFAM" id="SSF52402">
    <property type="entry name" value="Adenine nucleotide alpha hydrolases-like"/>
    <property type="match status" value="1"/>
</dbReference>
<dbReference type="InterPro" id="IPR050154">
    <property type="entry name" value="UbiB_kinase"/>
</dbReference>